<evidence type="ECO:0000313" key="1">
    <source>
        <dbReference type="EMBL" id="KAF2469784.1"/>
    </source>
</evidence>
<evidence type="ECO:0000313" key="2">
    <source>
        <dbReference type="Proteomes" id="UP000799755"/>
    </source>
</evidence>
<comment type="caution">
    <text evidence="1">The sequence shown here is derived from an EMBL/GenBank/DDBJ whole genome shotgun (WGS) entry which is preliminary data.</text>
</comment>
<keyword evidence="2" id="KW-1185">Reference proteome</keyword>
<accession>A0ACB6QS15</accession>
<dbReference type="EMBL" id="MU003510">
    <property type="protein sequence ID" value="KAF2469784.1"/>
    <property type="molecule type" value="Genomic_DNA"/>
</dbReference>
<dbReference type="Proteomes" id="UP000799755">
    <property type="component" value="Unassembled WGS sequence"/>
</dbReference>
<reference evidence="1" key="1">
    <citation type="journal article" date="2020" name="Stud. Mycol.">
        <title>101 Dothideomycetes genomes: a test case for predicting lifestyles and emergence of pathogens.</title>
        <authorList>
            <person name="Haridas S."/>
            <person name="Albert R."/>
            <person name="Binder M."/>
            <person name="Bloem J."/>
            <person name="Labutti K."/>
            <person name="Salamov A."/>
            <person name="Andreopoulos B."/>
            <person name="Baker S."/>
            <person name="Barry K."/>
            <person name="Bills G."/>
            <person name="Bluhm B."/>
            <person name="Cannon C."/>
            <person name="Castanera R."/>
            <person name="Culley D."/>
            <person name="Daum C."/>
            <person name="Ezra D."/>
            <person name="Gonzalez J."/>
            <person name="Henrissat B."/>
            <person name="Kuo A."/>
            <person name="Liang C."/>
            <person name="Lipzen A."/>
            <person name="Lutzoni F."/>
            <person name="Magnuson J."/>
            <person name="Mondo S."/>
            <person name="Nolan M."/>
            <person name="Ohm R."/>
            <person name="Pangilinan J."/>
            <person name="Park H.-J."/>
            <person name="Ramirez L."/>
            <person name="Alfaro M."/>
            <person name="Sun H."/>
            <person name="Tritt A."/>
            <person name="Yoshinaga Y."/>
            <person name="Zwiers L.-H."/>
            <person name="Turgeon B."/>
            <person name="Goodwin S."/>
            <person name="Spatafora J."/>
            <person name="Crous P."/>
            <person name="Grigoriev I."/>
        </authorList>
    </citation>
    <scope>NUCLEOTIDE SEQUENCE</scope>
    <source>
        <strain evidence="1">ATCC 200398</strain>
    </source>
</reference>
<organism evidence="1 2">
    <name type="scientific">Lindgomyces ingoldianus</name>
    <dbReference type="NCBI Taxonomy" id="673940"/>
    <lineage>
        <taxon>Eukaryota</taxon>
        <taxon>Fungi</taxon>
        <taxon>Dikarya</taxon>
        <taxon>Ascomycota</taxon>
        <taxon>Pezizomycotina</taxon>
        <taxon>Dothideomycetes</taxon>
        <taxon>Pleosporomycetidae</taxon>
        <taxon>Pleosporales</taxon>
        <taxon>Lindgomycetaceae</taxon>
        <taxon>Lindgomyces</taxon>
    </lineage>
</organism>
<protein>
    <submittedName>
        <fullName evidence="1">Uncharacterized protein</fullName>
    </submittedName>
</protein>
<gene>
    <name evidence="1" type="ORF">BDR25DRAFT_356034</name>
</gene>
<name>A0ACB6QS15_9PLEO</name>
<proteinExistence type="predicted"/>
<sequence length="337" mass="38331">MSPRTKLISNFNWASCLFKYLGHFLTHPTLREFEDAAVERHELNNDKNYLILSRIEIEVEIWPMLSAFELKWVSFRTGLATLDLSSARRRQCHCIDLAGDFIAEELGENKQNGSWRGRSCIINYHSIRPITGRGVLYSYQGLGIDEMNIGCETDMKFVSALPLNSTIISFSLLSIGHFKRWLRQNDNIPNFNAPLNSGNVALVCCVVNYCAAFVTDCIDVETSPQKEVDSSNSALCSDTNEIYTLRYCISERRTFCMSSNILSQVLDTHGIQEMAEIDDVEESDFDRGLCDFKYEIPHSPYREEVALDCKGSNSCKTSIEAWEVCSASNRTYYDSEK</sequence>